<feature type="transmembrane region" description="Helical" evidence="6">
    <location>
        <begin position="245"/>
        <end position="265"/>
    </location>
</feature>
<name>A0ABX5M040_9GAMM</name>
<feature type="domain" description="EamA" evidence="7">
    <location>
        <begin position="155"/>
        <end position="286"/>
    </location>
</feature>
<evidence type="ECO:0000256" key="4">
    <source>
        <dbReference type="ARBA" id="ARBA00022989"/>
    </source>
</evidence>
<protein>
    <submittedName>
        <fullName evidence="8">Membrane protein</fullName>
    </submittedName>
</protein>
<evidence type="ECO:0000313" key="9">
    <source>
        <dbReference type="Proteomes" id="UP000248090"/>
    </source>
</evidence>
<feature type="transmembrane region" description="Helical" evidence="6">
    <location>
        <begin position="128"/>
        <end position="145"/>
    </location>
</feature>
<dbReference type="PANTHER" id="PTHR42920:SF5">
    <property type="entry name" value="EAMA DOMAIN-CONTAINING PROTEIN"/>
    <property type="match status" value="1"/>
</dbReference>
<evidence type="ECO:0000256" key="6">
    <source>
        <dbReference type="SAM" id="Phobius"/>
    </source>
</evidence>
<organism evidence="8 9">
    <name type="scientific">Pokkaliibacter plantistimulans</name>
    <dbReference type="NCBI Taxonomy" id="1635171"/>
    <lineage>
        <taxon>Bacteria</taxon>
        <taxon>Pseudomonadati</taxon>
        <taxon>Pseudomonadota</taxon>
        <taxon>Gammaproteobacteria</taxon>
        <taxon>Oceanospirillales</taxon>
        <taxon>Balneatrichaceae</taxon>
        <taxon>Pokkaliibacter</taxon>
    </lineage>
</organism>
<feature type="transmembrane region" description="Helical" evidence="6">
    <location>
        <begin position="183"/>
        <end position="203"/>
    </location>
</feature>
<dbReference type="InterPro" id="IPR000620">
    <property type="entry name" value="EamA_dom"/>
</dbReference>
<gene>
    <name evidence="8" type="ORF">WH50_05005</name>
</gene>
<evidence type="ECO:0000259" key="7">
    <source>
        <dbReference type="Pfam" id="PF00892"/>
    </source>
</evidence>
<comment type="caution">
    <text evidence="8">The sequence shown here is derived from an EMBL/GenBank/DDBJ whole genome shotgun (WGS) entry which is preliminary data.</text>
</comment>
<feature type="transmembrane region" description="Helical" evidence="6">
    <location>
        <begin position="101"/>
        <end position="121"/>
    </location>
</feature>
<feature type="transmembrane region" description="Helical" evidence="6">
    <location>
        <begin position="215"/>
        <end position="233"/>
    </location>
</feature>
<dbReference type="EMBL" id="LAPT01000021">
    <property type="protein sequence ID" value="PXF32276.1"/>
    <property type="molecule type" value="Genomic_DNA"/>
</dbReference>
<dbReference type="Proteomes" id="UP000248090">
    <property type="component" value="Unassembled WGS sequence"/>
</dbReference>
<dbReference type="PANTHER" id="PTHR42920">
    <property type="entry name" value="OS03G0707200 PROTEIN-RELATED"/>
    <property type="match status" value="1"/>
</dbReference>
<feature type="transmembrane region" description="Helical" evidence="6">
    <location>
        <begin position="271"/>
        <end position="291"/>
    </location>
</feature>
<sequence>MRTSTLRADILLLITAAIWGTAFVAQRVGMEHLQPFTFNFARFLLGGLSLLPLVFWFSRKRAKTEQESANLGFLLLGGIAAGLILFAGSSLQQVGLLYTTAGKAGFITGLYLIFVPILGLFLSHKTGANTWLGAALALVGLYFLSVTEDFTLAYGDALELIGAVFWAGHVLIIGWLSRRTDPLALSVVQLFTCMLLSLATALVTEDIQLSAIKEAWFPIVYAGLFSVGVAYTLQIIGQKEAPPAHAAIILSGEAVFAVLGGWLLLDESLGMRELAGCALMLAGMLLSQFTFRWLRRRQQGAVA</sequence>
<feature type="transmembrane region" description="Helical" evidence="6">
    <location>
        <begin position="69"/>
        <end position="89"/>
    </location>
</feature>
<feature type="domain" description="EamA" evidence="7">
    <location>
        <begin position="7"/>
        <end position="145"/>
    </location>
</feature>
<keyword evidence="5 6" id="KW-0472">Membrane</keyword>
<evidence type="ECO:0000256" key="1">
    <source>
        <dbReference type="ARBA" id="ARBA00004651"/>
    </source>
</evidence>
<evidence type="ECO:0000313" key="8">
    <source>
        <dbReference type="EMBL" id="PXF32276.1"/>
    </source>
</evidence>
<feature type="transmembrane region" description="Helical" evidence="6">
    <location>
        <begin position="157"/>
        <end position="176"/>
    </location>
</feature>
<reference evidence="8 9" key="1">
    <citation type="submission" date="2015-03" db="EMBL/GenBank/DDBJ databases">
        <authorList>
            <person name="Krishnan R."/>
            <person name="Midha S."/>
            <person name="Patil P.B."/>
            <person name="Rameshkumar N."/>
        </authorList>
    </citation>
    <scope>NUCLEOTIDE SEQUENCE [LARGE SCALE GENOMIC DNA]</scope>
    <source>
        <strain evidence="8 9">L1E11</strain>
    </source>
</reference>
<keyword evidence="3 6" id="KW-0812">Transmembrane</keyword>
<comment type="subcellular location">
    <subcellularLocation>
        <location evidence="1">Cell membrane</location>
        <topology evidence="1">Multi-pass membrane protein</topology>
    </subcellularLocation>
</comment>
<dbReference type="InterPro" id="IPR051258">
    <property type="entry name" value="Diverse_Substrate_Transporter"/>
</dbReference>
<dbReference type="SUPFAM" id="SSF103481">
    <property type="entry name" value="Multidrug resistance efflux transporter EmrE"/>
    <property type="match status" value="2"/>
</dbReference>
<dbReference type="Gene3D" id="1.10.3730.20">
    <property type="match status" value="1"/>
</dbReference>
<evidence type="ECO:0000256" key="3">
    <source>
        <dbReference type="ARBA" id="ARBA00022692"/>
    </source>
</evidence>
<feature type="transmembrane region" description="Helical" evidence="6">
    <location>
        <begin position="40"/>
        <end position="57"/>
    </location>
</feature>
<dbReference type="RefSeq" id="WP_110186339.1">
    <property type="nucleotide sequence ID" value="NZ_CP177354.1"/>
</dbReference>
<keyword evidence="4 6" id="KW-1133">Transmembrane helix</keyword>
<evidence type="ECO:0000256" key="5">
    <source>
        <dbReference type="ARBA" id="ARBA00023136"/>
    </source>
</evidence>
<dbReference type="InterPro" id="IPR037185">
    <property type="entry name" value="EmrE-like"/>
</dbReference>
<accession>A0ABX5M040</accession>
<keyword evidence="2" id="KW-1003">Cell membrane</keyword>
<dbReference type="Pfam" id="PF00892">
    <property type="entry name" value="EamA"/>
    <property type="match status" value="2"/>
</dbReference>
<keyword evidence="9" id="KW-1185">Reference proteome</keyword>
<evidence type="ECO:0000256" key="2">
    <source>
        <dbReference type="ARBA" id="ARBA00022475"/>
    </source>
</evidence>
<proteinExistence type="predicted"/>